<comment type="caution">
    <text evidence="2">The sequence shown here is derived from an EMBL/GenBank/DDBJ whole genome shotgun (WGS) entry which is preliminary data.</text>
</comment>
<evidence type="ECO:0000313" key="3">
    <source>
        <dbReference type="Proteomes" id="UP001465976"/>
    </source>
</evidence>
<name>A0ABR3F130_9AGAR</name>
<feature type="compositionally biased region" description="Basic and acidic residues" evidence="1">
    <location>
        <begin position="354"/>
        <end position="368"/>
    </location>
</feature>
<feature type="compositionally biased region" description="Basic and acidic residues" evidence="1">
    <location>
        <begin position="915"/>
        <end position="927"/>
    </location>
</feature>
<protein>
    <submittedName>
        <fullName evidence="2">Uncharacterized protein</fullName>
    </submittedName>
</protein>
<gene>
    <name evidence="2" type="ORF">V5O48_013197</name>
</gene>
<feature type="compositionally biased region" description="Basic and acidic residues" evidence="1">
    <location>
        <begin position="1072"/>
        <end position="1086"/>
    </location>
</feature>
<feature type="region of interest" description="Disordered" evidence="1">
    <location>
        <begin position="340"/>
        <end position="500"/>
    </location>
</feature>
<sequence length="1131" mass="126763">MNLNCASKATRHVAWPARSDQNAQKLPSSTWKARAEKAKTINKNRSLRDRSEIPEWRTGIKDALRRFLGVPSAFGLLISTRACWLSPAGPAEATRTKTIELQHVHGILWTRILCTESQHPMAPNTRSSVRQTRSSARPTKPQTKTNGARKPVNPKSKSKRKTVKATEDEEVALEEESEDANVSDAQETAAGPARRQAKKAVETAKTPQTQQKSQRDEISEKPMASISGTTVPPPRPQRAAAKRLVGVIMPPLPEPLRTPKAKRVAPTRTPYHSSAASSGEDEEPPEDQEQDDNARSRPLLTSPPTTPRDRYRLTSPRRTPFQIQPDVNLDQFLLDIEDEHALATIEEEDEGEDEGHFGRIVFDKKDGEDGQDYDGDNDEDDDGDDMVKDGDYAETYAAIQKKRAARGYEPESEEEEESDAEGEISAEEESARKGKRKGKQTRTTQRKNNQGAKKASQKAPAPATKQAPPKAPTTTADADEDNDHEVPVDDSYDGFGDDDHDFIRPSGYKPGPIAEEIHDKAREAWETYRQTIYQLAKDANKSPHEVFAIVNQEQAAKPRKISPWNAWLAHHAVYDEEKKPKDESLADWNTHLRDKYYDILEERILEQGLEPGPGVTREVMAPEIEWFEKRFASYLESQKKSGKFDATVGKILAPFMNLSSHARHNYGVHVFGFFISTTRDSTGRSPNCFWGGSPEFAMMKAKNSTQLSAQLDDCDALLRVIEMDLRDTPVIDQELYRHLAVRQGENARDRDRRLLIWFMSTDTGNLLGESKKFAMDSFPKKAWSSHLVAVNWPEGIPFPGLGVKTFHNLTQTELRAIVGPREDFLLRMMQNEATEDEKEQMDFFHLEKWDDDDIDLDLEAQEKVAIVKDTRCQVVWEAGRAQQMVELIKTAKRNSSTIPTSLPDNDGGGSGAVDGPRRNVKDAEGKGKAKTLPLFDEDEEDAYMSPPPPTRTAKPSADRRAQLLARPPPPPPPRPSRATPTIRAVAGSSSTATRSGPPPVNRGSRPPSRASSVAPDDRNATSRVPMRDYDNVLERAQASLNRARAQAAETERAKFKRSLRLVEEEEGEQVEPDPKRQRLEDERAYQDEGAGDEDEEEELEAQRHPVSQPRVIRPLPQRKHAHISTLYHPSA</sequence>
<feature type="compositionally biased region" description="Pro residues" evidence="1">
    <location>
        <begin position="966"/>
        <end position="975"/>
    </location>
</feature>
<dbReference type="EMBL" id="JBAHYK010001260">
    <property type="protein sequence ID" value="KAL0568782.1"/>
    <property type="molecule type" value="Genomic_DNA"/>
</dbReference>
<accession>A0ABR3F130</accession>
<feature type="compositionally biased region" description="Acidic residues" evidence="1">
    <location>
        <begin position="167"/>
        <end position="181"/>
    </location>
</feature>
<feature type="compositionally biased region" description="Acidic residues" evidence="1">
    <location>
        <begin position="1089"/>
        <end position="1099"/>
    </location>
</feature>
<proteinExistence type="predicted"/>
<evidence type="ECO:0000313" key="2">
    <source>
        <dbReference type="EMBL" id="KAL0568782.1"/>
    </source>
</evidence>
<feature type="compositionally biased region" description="Acidic residues" evidence="1">
    <location>
        <begin position="279"/>
        <end position="291"/>
    </location>
</feature>
<reference evidence="2 3" key="1">
    <citation type="submission" date="2024-02" db="EMBL/GenBank/DDBJ databases">
        <title>A draft genome for the cacao thread blight pathogen Marasmius crinis-equi.</title>
        <authorList>
            <person name="Cohen S.P."/>
            <person name="Baruah I.K."/>
            <person name="Amoako-Attah I."/>
            <person name="Bukari Y."/>
            <person name="Meinhardt L.W."/>
            <person name="Bailey B.A."/>
        </authorList>
    </citation>
    <scope>NUCLEOTIDE SEQUENCE [LARGE SCALE GENOMIC DNA]</scope>
    <source>
        <strain evidence="2 3">GH-76</strain>
    </source>
</reference>
<dbReference type="InterPro" id="IPR051425">
    <property type="entry name" value="Formin_Homology"/>
</dbReference>
<keyword evidence="3" id="KW-1185">Reference proteome</keyword>
<feature type="region of interest" description="Disordered" evidence="1">
    <location>
        <begin position="895"/>
        <end position="1131"/>
    </location>
</feature>
<feature type="compositionally biased region" description="Low complexity" evidence="1">
    <location>
        <begin position="441"/>
        <end position="476"/>
    </location>
</feature>
<dbReference type="Proteomes" id="UP001465976">
    <property type="component" value="Unassembled WGS sequence"/>
</dbReference>
<feature type="compositionally biased region" description="Polar residues" evidence="1">
    <location>
        <begin position="124"/>
        <end position="146"/>
    </location>
</feature>
<feature type="compositionally biased region" description="Acidic residues" evidence="1">
    <location>
        <begin position="477"/>
        <end position="500"/>
    </location>
</feature>
<organism evidence="2 3">
    <name type="scientific">Marasmius crinis-equi</name>
    <dbReference type="NCBI Taxonomy" id="585013"/>
    <lineage>
        <taxon>Eukaryota</taxon>
        <taxon>Fungi</taxon>
        <taxon>Dikarya</taxon>
        <taxon>Basidiomycota</taxon>
        <taxon>Agaricomycotina</taxon>
        <taxon>Agaricomycetes</taxon>
        <taxon>Agaricomycetidae</taxon>
        <taxon>Agaricales</taxon>
        <taxon>Marasmiineae</taxon>
        <taxon>Marasmiaceae</taxon>
        <taxon>Marasmius</taxon>
    </lineage>
</organism>
<dbReference type="PANTHER" id="PTHR45725">
    <property type="entry name" value="FORMIN HOMOLOGY 2 FAMILY MEMBER"/>
    <property type="match status" value="1"/>
</dbReference>
<evidence type="ECO:0000256" key="1">
    <source>
        <dbReference type="SAM" id="MobiDB-lite"/>
    </source>
</evidence>
<feature type="compositionally biased region" description="Basic and acidic residues" evidence="1">
    <location>
        <begin position="1015"/>
        <end position="1033"/>
    </location>
</feature>
<feature type="region of interest" description="Disordered" evidence="1">
    <location>
        <begin position="120"/>
        <end position="326"/>
    </location>
</feature>
<feature type="compositionally biased region" description="Acidic residues" evidence="1">
    <location>
        <begin position="410"/>
        <end position="428"/>
    </location>
</feature>
<dbReference type="PANTHER" id="PTHR45725:SF1">
    <property type="entry name" value="DISHEVELLED ASSOCIATED ACTIVATOR OF MORPHOGENESIS, ISOFORM D"/>
    <property type="match status" value="1"/>
</dbReference>
<feature type="compositionally biased region" description="Acidic residues" evidence="1">
    <location>
        <begin position="369"/>
        <end position="384"/>
    </location>
</feature>
<feature type="compositionally biased region" description="Low complexity" evidence="1">
    <location>
        <begin position="1004"/>
        <end position="1014"/>
    </location>
</feature>